<reference evidence="1 2" key="1">
    <citation type="submission" date="2016-11" db="EMBL/GenBank/DDBJ databases">
        <authorList>
            <person name="Jaros S."/>
            <person name="Januszkiewicz K."/>
            <person name="Wedrychowicz H."/>
        </authorList>
    </citation>
    <scope>NUCLEOTIDE SEQUENCE [LARGE SCALE GENOMIC DNA]</scope>
    <source>
        <strain evidence="1 2">CGMCC 1.8863</strain>
    </source>
</reference>
<sequence>MVACKINVGPLSIFQDTGHFDLGVPSFVGRAIGYIPRCAAGMPPLSLTQSHYTEATMSLTLIVAKA</sequence>
<keyword evidence="2" id="KW-1185">Reference proteome</keyword>
<proteinExistence type="predicted"/>
<protein>
    <submittedName>
        <fullName evidence="1">Uncharacterized protein</fullName>
    </submittedName>
</protein>
<evidence type="ECO:0000313" key="1">
    <source>
        <dbReference type="EMBL" id="SHJ40649.1"/>
    </source>
</evidence>
<organism evidence="1 2">
    <name type="scientific">Arenibacter nanhaiticus</name>
    <dbReference type="NCBI Taxonomy" id="558155"/>
    <lineage>
        <taxon>Bacteria</taxon>
        <taxon>Pseudomonadati</taxon>
        <taxon>Bacteroidota</taxon>
        <taxon>Flavobacteriia</taxon>
        <taxon>Flavobacteriales</taxon>
        <taxon>Flavobacteriaceae</taxon>
        <taxon>Arenibacter</taxon>
    </lineage>
</organism>
<accession>A0A1M6J1W6</accession>
<dbReference type="AlphaFoldDB" id="A0A1M6J1W6"/>
<dbReference type="Proteomes" id="UP000184231">
    <property type="component" value="Unassembled WGS sequence"/>
</dbReference>
<dbReference type="EMBL" id="FQYX01000020">
    <property type="protein sequence ID" value="SHJ40649.1"/>
    <property type="molecule type" value="Genomic_DNA"/>
</dbReference>
<dbReference type="STRING" id="558155.SAMN04487911_12017"/>
<gene>
    <name evidence="1" type="ORF">SAMN04487911_12017</name>
</gene>
<name>A0A1M6J1W6_9FLAO</name>
<evidence type="ECO:0000313" key="2">
    <source>
        <dbReference type="Proteomes" id="UP000184231"/>
    </source>
</evidence>